<evidence type="ECO:0000313" key="1">
    <source>
        <dbReference type="EMBL" id="GGD72671.1"/>
    </source>
</evidence>
<accession>A0A916Z2J6</accession>
<reference evidence="1" key="2">
    <citation type="submission" date="2020-09" db="EMBL/GenBank/DDBJ databases">
        <authorList>
            <person name="Sun Q."/>
            <person name="Zhou Y."/>
        </authorList>
    </citation>
    <scope>NUCLEOTIDE SEQUENCE</scope>
    <source>
        <strain evidence="1">CGMCC 1.15958</strain>
    </source>
</reference>
<organism evidence="1 2">
    <name type="scientific">Emticicia aquatilis</name>
    <dbReference type="NCBI Taxonomy" id="1537369"/>
    <lineage>
        <taxon>Bacteria</taxon>
        <taxon>Pseudomonadati</taxon>
        <taxon>Bacteroidota</taxon>
        <taxon>Cytophagia</taxon>
        <taxon>Cytophagales</taxon>
        <taxon>Leadbetterellaceae</taxon>
        <taxon>Emticicia</taxon>
    </lineage>
</organism>
<evidence type="ECO:0000313" key="2">
    <source>
        <dbReference type="Proteomes" id="UP000609064"/>
    </source>
</evidence>
<dbReference type="EMBL" id="BMKK01000010">
    <property type="protein sequence ID" value="GGD72671.1"/>
    <property type="molecule type" value="Genomic_DNA"/>
</dbReference>
<name>A0A916Z2J6_9BACT</name>
<protein>
    <submittedName>
        <fullName evidence="1">Uncharacterized protein</fullName>
    </submittedName>
</protein>
<reference evidence="1" key="1">
    <citation type="journal article" date="2014" name="Int. J. Syst. Evol. Microbiol.">
        <title>Complete genome sequence of Corynebacterium casei LMG S-19264T (=DSM 44701T), isolated from a smear-ripened cheese.</title>
        <authorList>
            <consortium name="US DOE Joint Genome Institute (JGI-PGF)"/>
            <person name="Walter F."/>
            <person name="Albersmeier A."/>
            <person name="Kalinowski J."/>
            <person name="Ruckert C."/>
        </authorList>
    </citation>
    <scope>NUCLEOTIDE SEQUENCE</scope>
    <source>
        <strain evidence="1">CGMCC 1.15958</strain>
    </source>
</reference>
<keyword evidence="2" id="KW-1185">Reference proteome</keyword>
<dbReference type="RefSeq" id="WP_188768928.1">
    <property type="nucleotide sequence ID" value="NZ_BMKK01000010.1"/>
</dbReference>
<sequence>MAHYKQKYFDEAGEIWKNLVPRRGQADSVQGELLRIIEKLRYEAQNNGNANWDRQYRMLTDYLLKTLIKSNAFDEFALNEITSDIKTLQNHMYPQTEDDIFDRISDRIVEFCKANPTLIPHIKNPKQDR</sequence>
<dbReference type="AlphaFoldDB" id="A0A916Z2J6"/>
<dbReference type="Proteomes" id="UP000609064">
    <property type="component" value="Unassembled WGS sequence"/>
</dbReference>
<comment type="caution">
    <text evidence="1">The sequence shown here is derived from an EMBL/GenBank/DDBJ whole genome shotgun (WGS) entry which is preliminary data.</text>
</comment>
<proteinExistence type="predicted"/>
<gene>
    <name evidence="1" type="ORF">GCM10011514_40980</name>
</gene>